<accession>A0ABD0JWD0</accession>
<keyword evidence="5" id="KW-0325">Glycoprotein</keyword>
<dbReference type="PROSITE" id="PS00010">
    <property type="entry name" value="ASX_HYDROXYL"/>
    <property type="match status" value="2"/>
</dbReference>
<organism evidence="8 9">
    <name type="scientific">Batillaria attramentaria</name>
    <dbReference type="NCBI Taxonomy" id="370345"/>
    <lineage>
        <taxon>Eukaryota</taxon>
        <taxon>Metazoa</taxon>
        <taxon>Spiralia</taxon>
        <taxon>Lophotrochozoa</taxon>
        <taxon>Mollusca</taxon>
        <taxon>Gastropoda</taxon>
        <taxon>Caenogastropoda</taxon>
        <taxon>Sorbeoconcha</taxon>
        <taxon>Cerithioidea</taxon>
        <taxon>Batillariidae</taxon>
        <taxon>Batillaria</taxon>
    </lineage>
</organism>
<dbReference type="InterPro" id="IPR001881">
    <property type="entry name" value="EGF-like_Ca-bd_dom"/>
</dbReference>
<dbReference type="CDD" id="cd00054">
    <property type="entry name" value="EGF_CA"/>
    <property type="match status" value="2"/>
</dbReference>
<dbReference type="InterPro" id="IPR018097">
    <property type="entry name" value="EGF_Ca-bd_CS"/>
</dbReference>
<comment type="caution">
    <text evidence="8">The sequence shown here is derived from an EMBL/GenBank/DDBJ whole genome shotgun (WGS) entry which is preliminary data.</text>
</comment>
<proteinExistence type="predicted"/>
<dbReference type="InterPro" id="IPR000152">
    <property type="entry name" value="EGF-type_Asp/Asn_hydroxyl_site"/>
</dbReference>
<dbReference type="InterPro" id="IPR049883">
    <property type="entry name" value="NOTCH1_EGF-like"/>
</dbReference>
<feature type="domain" description="EGF-like" evidence="7">
    <location>
        <begin position="289"/>
        <end position="324"/>
    </location>
</feature>
<keyword evidence="3" id="KW-0677">Repeat</keyword>
<protein>
    <recommendedName>
        <fullName evidence="7">EGF-like domain-containing protein</fullName>
    </recommendedName>
</protein>
<dbReference type="PROSITE" id="PS01186">
    <property type="entry name" value="EGF_2"/>
    <property type="match status" value="2"/>
</dbReference>
<name>A0ABD0JWD0_9CAEN</name>
<dbReference type="InterPro" id="IPR013032">
    <property type="entry name" value="EGF-like_CS"/>
</dbReference>
<keyword evidence="2" id="KW-0732">Signal</keyword>
<dbReference type="SUPFAM" id="SSF57184">
    <property type="entry name" value="Growth factor receptor domain"/>
    <property type="match status" value="3"/>
</dbReference>
<dbReference type="SMART" id="SM00179">
    <property type="entry name" value="EGF_CA"/>
    <property type="match status" value="5"/>
</dbReference>
<keyword evidence="4" id="KW-1015">Disulfide bond</keyword>
<evidence type="ECO:0000256" key="4">
    <source>
        <dbReference type="ARBA" id="ARBA00023157"/>
    </source>
</evidence>
<gene>
    <name evidence="8" type="ORF">BaRGS_00029819</name>
</gene>
<dbReference type="PROSITE" id="PS01187">
    <property type="entry name" value="EGF_CA"/>
    <property type="match status" value="1"/>
</dbReference>
<dbReference type="Gene3D" id="2.90.20.10">
    <property type="entry name" value="Plasmodium vivax P25 domain"/>
    <property type="match status" value="1"/>
</dbReference>
<evidence type="ECO:0000259" key="7">
    <source>
        <dbReference type="PROSITE" id="PS50026"/>
    </source>
</evidence>
<keyword evidence="1 6" id="KW-0245">EGF-like domain</keyword>
<evidence type="ECO:0000256" key="3">
    <source>
        <dbReference type="ARBA" id="ARBA00022737"/>
    </source>
</evidence>
<reference evidence="8 9" key="1">
    <citation type="journal article" date="2023" name="Sci. Data">
        <title>Genome assembly of the Korean intertidal mud-creeper Batillaria attramentaria.</title>
        <authorList>
            <person name="Patra A.K."/>
            <person name="Ho P.T."/>
            <person name="Jun S."/>
            <person name="Lee S.J."/>
            <person name="Kim Y."/>
            <person name="Won Y.J."/>
        </authorList>
    </citation>
    <scope>NUCLEOTIDE SEQUENCE [LARGE SCALE GENOMIC DNA]</scope>
    <source>
        <strain evidence="8">Wonlab-2016</strain>
    </source>
</reference>
<sequence length="434" mass="47252">MECSAYHAQSAVSGENVKWTGTEWPSAGVLPEPHSLTGCVIGFAFLFWLLVTGGRTQCELNCIGGVCVQTPDGRWECRCAPPLVLINGQCLPCPIPCVGGRCEPDFNGGAVCVCPFDTSLVNGVCIPNRQLCEERCINGQCVLWNNIWQCRCPDGWELIIDRCVDVKGQCDRECVNGFCVRNTNTGQWECRCYPGFEFVLGRGCVQIDYCGTGPPKCENGLCFNIIGGYRCQCSPGFEPTPDGRACVPTQETICKQNCQGGTCLWDITLGQYICNCPPGFRLLNGMCTDIDECLNPTLCQNGRCVNLPGSFRCECNPGFRPTPDSMGCVEIVSPPTCQCTGGFCLLVNGIFRCVCPYGFELQGPSTCVDVNECVANPCRGGDCDNFPGGHVCLNCLPNYQLAPDGKSCIGFNPRPPPLPQPIGFPWWLLFLKDF</sequence>
<evidence type="ECO:0000256" key="1">
    <source>
        <dbReference type="ARBA" id="ARBA00022536"/>
    </source>
</evidence>
<evidence type="ECO:0000313" key="8">
    <source>
        <dbReference type="EMBL" id="KAK7478952.1"/>
    </source>
</evidence>
<dbReference type="PROSITE" id="PS50026">
    <property type="entry name" value="EGF_3"/>
    <property type="match status" value="1"/>
</dbReference>
<dbReference type="EMBL" id="JACVVK020000314">
    <property type="protein sequence ID" value="KAK7478952.1"/>
    <property type="molecule type" value="Genomic_DNA"/>
</dbReference>
<evidence type="ECO:0000256" key="6">
    <source>
        <dbReference type="PROSITE-ProRule" id="PRU00076"/>
    </source>
</evidence>
<dbReference type="Gene3D" id="2.10.25.10">
    <property type="entry name" value="Laminin"/>
    <property type="match status" value="4"/>
</dbReference>
<dbReference type="FunFam" id="2.10.25.10:FF:000005">
    <property type="entry name" value="Fibrillin 2"/>
    <property type="match status" value="2"/>
</dbReference>
<dbReference type="PRINTS" id="PR00907">
    <property type="entry name" value="THRMBOMODULN"/>
</dbReference>
<dbReference type="SMART" id="SM00181">
    <property type="entry name" value="EGF"/>
    <property type="match status" value="9"/>
</dbReference>
<dbReference type="Pfam" id="PF12661">
    <property type="entry name" value="hEGF"/>
    <property type="match status" value="1"/>
</dbReference>
<comment type="caution">
    <text evidence="6">Lacks conserved residue(s) required for the propagation of feature annotation.</text>
</comment>
<evidence type="ECO:0000313" key="9">
    <source>
        <dbReference type="Proteomes" id="UP001519460"/>
    </source>
</evidence>
<dbReference type="InterPro" id="IPR009030">
    <property type="entry name" value="Growth_fac_rcpt_cys_sf"/>
</dbReference>
<keyword evidence="9" id="KW-1185">Reference proteome</keyword>
<dbReference type="AlphaFoldDB" id="A0ABD0JWD0"/>
<dbReference type="Proteomes" id="UP001519460">
    <property type="component" value="Unassembled WGS sequence"/>
</dbReference>
<evidence type="ECO:0000256" key="5">
    <source>
        <dbReference type="ARBA" id="ARBA00023180"/>
    </source>
</evidence>
<evidence type="ECO:0000256" key="2">
    <source>
        <dbReference type="ARBA" id="ARBA00022729"/>
    </source>
</evidence>
<dbReference type="InterPro" id="IPR000742">
    <property type="entry name" value="EGF"/>
</dbReference>
<dbReference type="Pfam" id="PF07645">
    <property type="entry name" value="EGF_CA"/>
    <property type="match status" value="3"/>
</dbReference>
<dbReference type="PANTHER" id="PTHR24039">
    <property type="entry name" value="FIBRILLIN-RELATED"/>
    <property type="match status" value="1"/>
</dbReference>